<sequence>MKKFHVSFFCVWKSSGAALTKIKTFHGLEGFFMLNGLLYVLLSLLMFLVHNLQGLVPGDQPLCSS</sequence>
<dbReference type="AlphaFoldDB" id="A0A068LVE2"/>
<dbReference type="EMBL" id="CP007739">
    <property type="protein sequence ID" value="AIE59497.1"/>
    <property type="molecule type" value="Genomic_DNA"/>
</dbReference>
<keyword evidence="1" id="KW-0812">Transmembrane</keyword>
<evidence type="ECO:0000256" key="1">
    <source>
        <dbReference type="SAM" id="Phobius"/>
    </source>
</evidence>
<name>A0A068LVE2_BACMM</name>
<reference evidence="2 3" key="1">
    <citation type="journal article" date="2015" name="BMC Genomics">
        <title>Transcriptome analysis of thermophilic methylotrophic Bacillus methanolicus MGA3 using RNA-sequencing provides detailed insights into its previously uncharted transcriptional landscape.</title>
        <authorList>
            <person name="Irla M."/>
            <person name="Neshat A."/>
            <person name="Brautaset T."/>
            <person name="Ruckert C."/>
            <person name="Kalinowski J."/>
            <person name="Wendisch V.F."/>
        </authorList>
    </citation>
    <scope>NUCLEOTIDE SEQUENCE [LARGE SCALE GENOMIC DNA]</scope>
    <source>
        <strain evidence="3">MGA3 / ATCC 53907</strain>
    </source>
</reference>
<keyword evidence="3" id="KW-1185">Reference proteome</keyword>
<evidence type="ECO:0000313" key="3">
    <source>
        <dbReference type="Proteomes" id="UP000027602"/>
    </source>
</evidence>
<protein>
    <submittedName>
        <fullName evidence="2">Putative membrane protein</fullName>
    </submittedName>
</protein>
<evidence type="ECO:0000313" key="2">
    <source>
        <dbReference type="EMBL" id="AIE59497.1"/>
    </source>
</evidence>
<dbReference type="HOGENOM" id="CLU_2840693_0_0_9"/>
<feature type="transmembrane region" description="Helical" evidence="1">
    <location>
        <begin position="30"/>
        <end position="49"/>
    </location>
</feature>
<proteinExistence type="predicted"/>
<gene>
    <name evidence="2" type="ORF">BMMGA3_05335</name>
</gene>
<organism evidence="2 3">
    <name type="scientific">Bacillus methanolicus (strain MGA3 / ATCC 53907)</name>
    <dbReference type="NCBI Taxonomy" id="796606"/>
    <lineage>
        <taxon>Bacteria</taxon>
        <taxon>Bacillati</taxon>
        <taxon>Bacillota</taxon>
        <taxon>Bacilli</taxon>
        <taxon>Bacillales</taxon>
        <taxon>Bacillaceae</taxon>
        <taxon>Bacillus</taxon>
    </lineage>
</organism>
<keyword evidence="1" id="KW-1133">Transmembrane helix</keyword>
<accession>A0A068LVE2</accession>
<dbReference type="KEGG" id="bmet:BMMGA3_05335"/>
<dbReference type="Proteomes" id="UP000027602">
    <property type="component" value="Chromosome"/>
</dbReference>
<keyword evidence="1" id="KW-0472">Membrane</keyword>